<dbReference type="STRING" id="1561998.A0A1I7UNH5"/>
<evidence type="ECO:0000256" key="1">
    <source>
        <dbReference type="ARBA" id="ARBA00002175"/>
    </source>
</evidence>
<evidence type="ECO:0000313" key="5">
    <source>
        <dbReference type="Proteomes" id="UP000095282"/>
    </source>
</evidence>
<dbReference type="GO" id="GO:0005506">
    <property type="term" value="F:iron ion binding"/>
    <property type="evidence" value="ECO:0007669"/>
    <property type="project" value="InterPro"/>
</dbReference>
<dbReference type="GO" id="GO:0051536">
    <property type="term" value="F:iron-sulfur cluster binding"/>
    <property type="evidence" value="ECO:0007669"/>
    <property type="project" value="InterPro"/>
</dbReference>
<dbReference type="SMART" id="SM00932">
    <property type="entry name" value="Nfu_N"/>
    <property type="match status" value="1"/>
</dbReference>
<dbReference type="AlphaFoldDB" id="A0A1I7UNH5"/>
<dbReference type="PIRSF" id="PIRSF036773">
    <property type="entry name" value="HIRIP5"/>
    <property type="match status" value="1"/>
</dbReference>
<dbReference type="GO" id="GO:0016226">
    <property type="term" value="P:iron-sulfur cluster assembly"/>
    <property type="evidence" value="ECO:0007669"/>
    <property type="project" value="InterPro"/>
</dbReference>
<dbReference type="SUPFAM" id="SSF110836">
    <property type="entry name" value="Hypothetical protein SAV1430"/>
    <property type="match status" value="1"/>
</dbReference>
<dbReference type="InterPro" id="IPR014824">
    <property type="entry name" value="Nfu/NifU_N"/>
</dbReference>
<dbReference type="Proteomes" id="UP000095282">
    <property type="component" value="Unplaced"/>
</dbReference>
<dbReference type="PANTHER" id="PTHR11178">
    <property type="entry name" value="IRON-SULFUR CLUSTER SCAFFOLD PROTEIN NFU-RELATED"/>
    <property type="match status" value="1"/>
</dbReference>
<dbReference type="SUPFAM" id="SSF117916">
    <property type="entry name" value="Fe-S cluster assembly (FSCA) domain-like"/>
    <property type="match status" value="1"/>
</dbReference>
<dbReference type="FunFam" id="3.30.300.130:FF:000001">
    <property type="entry name" value="NFU1 iron-sulfur cluster scaffold"/>
    <property type="match status" value="1"/>
</dbReference>
<evidence type="ECO:0000259" key="4">
    <source>
        <dbReference type="SMART" id="SM00932"/>
    </source>
</evidence>
<dbReference type="InterPro" id="IPR035433">
    <property type="entry name" value="NFU1-like"/>
</dbReference>
<dbReference type="InterPro" id="IPR001075">
    <property type="entry name" value="NIF_FeS_clus_asmbl_NifU_C"/>
</dbReference>
<proteinExistence type="inferred from homology"/>
<dbReference type="GO" id="GO:0005739">
    <property type="term" value="C:mitochondrion"/>
    <property type="evidence" value="ECO:0007669"/>
    <property type="project" value="TreeGrafter"/>
</dbReference>
<accession>A0A1I7UNH5</accession>
<dbReference type="Gene3D" id="3.30.300.130">
    <property type="entry name" value="Fe-S cluster assembly (FSCA)"/>
    <property type="match status" value="1"/>
</dbReference>
<evidence type="ECO:0000313" key="6">
    <source>
        <dbReference type="WBParaSite" id="Csp11.Scaffold630.g17747.t1"/>
    </source>
</evidence>
<dbReference type="eggNOG" id="KOG2358">
    <property type="taxonomic scope" value="Eukaryota"/>
</dbReference>
<dbReference type="InterPro" id="IPR036498">
    <property type="entry name" value="Nfu/NifU_N_sf"/>
</dbReference>
<reference evidence="6" key="1">
    <citation type="submission" date="2016-11" db="UniProtKB">
        <authorList>
            <consortium name="WormBaseParasite"/>
        </authorList>
    </citation>
    <scope>IDENTIFICATION</scope>
</reference>
<comment type="function">
    <text evidence="1">Molecular scaffold for [Fe-S] cluster assembly of mitochondrial iron-sulfur proteins.</text>
</comment>
<comment type="similarity">
    <text evidence="2">Belongs to the NifU family.</text>
</comment>
<organism evidence="5 6">
    <name type="scientific">Caenorhabditis tropicalis</name>
    <dbReference type="NCBI Taxonomy" id="1561998"/>
    <lineage>
        <taxon>Eukaryota</taxon>
        <taxon>Metazoa</taxon>
        <taxon>Ecdysozoa</taxon>
        <taxon>Nematoda</taxon>
        <taxon>Chromadorea</taxon>
        <taxon>Rhabditida</taxon>
        <taxon>Rhabditina</taxon>
        <taxon>Rhabditomorpha</taxon>
        <taxon>Rhabditoidea</taxon>
        <taxon>Rhabditidae</taxon>
        <taxon>Peloderinae</taxon>
        <taxon>Caenorhabditis</taxon>
    </lineage>
</organism>
<dbReference type="InterPro" id="IPR034904">
    <property type="entry name" value="FSCA_dom_sf"/>
</dbReference>
<sequence>MIAGQILSRLSRSALQAVRSMYIQVQETPNPLSLKFLPGQQLLPDASKTYDFSSAATAKQSPLAVKLLRVDGVKRVFFGEDFVTVTKADEQVDWALLRPEIFSTIADHLQTGKPVINEETTTTGANEEEDNEVVMMIKEILETRIRPMVQEDGGDITYVGFDETSGVVKLKMQGSCTGCPSSGVTLKNGIENMLTFYVPEVKEVIEVKDESDDLVERELKKFEQSRGIKE</sequence>
<dbReference type="Pfam" id="PF08712">
    <property type="entry name" value="Nfu_N"/>
    <property type="match status" value="1"/>
</dbReference>
<feature type="domain" description="Scaffold protein Nfu/NifU N-terminal" evidence="4">
    <location>
        <begin position="23"/>
        <end position="112"/>
    </location>
</feature>
<dbReference type="FunFam" id="3.30.1370.70:FF:000001">
    <property type="entry name" value="NifU-like protein 4, mitochondrial"/>
    <property type="match status" value="1"/>
</dbReference>
<evidence type="ECO:0000256" key="2">
    <source>
        <dbReference type="ARBA" id="ARBA00006420"/>
    </source>
</evidence>
<dbReference type="PANTHER" id="PTHR11178:SF1">
    <property type="entry name" value="NFU1 IRON-SULFUR CLUSTER SCAFFOLD HOMOLOG, MITOCHONDRIAL"/>
    <property type="match status" value="1"/>
</dbReference>
<protein>
    <recommendedName>
        <fullName evidence="3">NFU1 iron-sulfur cluster scaffold homolog, mitochondrial</fullName>
    </recommendedName>
</protein>
<dbReference type="Gene3D" id="3.30.1370.70">
    <property type="entry name" value="Scaffold protein Nfu/NifU, N-terminal domain"/>
    <property type="match status" value="1"/>
</dbReference>
<evidence type="ECO:0000256" key="3">
    <source>
        <dbReference type="ARBA" id="ARBA00018782"/>
    </source>
</evidence>
<dbReference type="WBParaSite" id="Csp11.Scaffold630.g17747.t1">
    <property type="protein sequence ID" value="Csp11.Scaffold630.g17747.t1"/>
    <property type="gene ID" value="Csp11.Scaffold630.g17747"/>
</dbReference>
<keyword evidence="5" id="KW-1185">Reference proteome</keyword>
<name>A0A1I7UNH5_9PELO</name>
<dbReference type="Pfam" id="PF01106">
    <property type="entry name" value="NifU"/>
    <property type="match status" value="1"/>
</dbReference>